<accession>A0A150KL68</accession>
<dbReference type="CDD" id="cd16414">
    <property type="entry name" value="dndB_like"/>
    <property type="match status" value="1"/>
</dbReference>
<name>A0A150KL68_9BACI</name>
<dbReference type="EMBL" id="CP066701">
    <property type="protein sequence ID" value="QQX24888.1"/>
    <property type="molecule type" value="Genomic_DNA"/>
</dbReference>
<dbReference type="OrthoDB" id="2439680at2"/>
<dbReference type="STRING" id="46224.B4102_3956"/>
<evidence type="ECO:0000313" key="1">
    <source>
        <dbReference type="EMBL" id="KYC89949.1"/>
    </source>
</evidence>
<dbReference type="Proteomes" id="UP000075666">
    <property type="component" value="Unassembled WGS sequence"/>
</dbReference>
<dbReference type="KEGG" id="hspo:JGZ69_19485"/>
<dbReference type="InterPro" id="IPR017642">
    <property type="entry name" value="DNA_S_mod_DndB"/>
</dbReference>
<dbReference type="PATRIC" id="fig|46224.3.peg.1101"/>
<dbReference type="RefSeq" id="WP_066235643.1">
    <property type="nucleotide sequence ID" value="NZ_CP066701.1"/>
</dbReference>
<keyword evidence="3" id="KW-1185">Reference proteome</keyword>
<reference evidence="1 3" key="1">
    <citation type="submission" date="2016-01" db="EMBL/GenBank/DDBJ databases">
        <title>Genome Sequences of Twelve Sporeforming Bacillus Species Isolated from Foods.</title>
        <authorList>
            <person name="Berendsen E.M."/>
            <person name="Wells-Bennik M.H."/>
            <person name="Krawcyk A.O."/>
            <person name="De Jong A."/>
            <person name="Holsappel S."/>
            <person name="Eijlander R.T."/>
            <person name="Kuipers O.P."/>
        </authorList>
    </citation>
    <scope>NUCLEOTIDE SEQUENCE [LARGE SCALE GENOMIC DNA]</scope>
    <source>
        <strain evidence="1 3">B4102</strain>
    </source>
</reference>
<evidence type="ECO:0000313" key="3">
    <source>
        <dbReference type="Proteomes" id="UP000075666"/>
    </source>
</evidence>
<dbReference type="Proteomes" id="UP000595512">
    <property type="component" value="Chromosome"/>
</dbReference>
<dbReference type="AlphaFoldDB" id="A0A150KL68"/>
<organism evidence="1 3">
    <name type="scientific">Heyndrickxia sporothermodurans</name>
    <dbReference type="NCBI Taxonomy" id="46224"/>
    <lineage>
        <taxon>Bacteria</taxon>
        <taxon>Bacillati</taxon>
        <taxon>Bacillota</taxon>
        <taxon>Bacilli</taxon>
        <taxon>Bacillales</taxon>
        <taxon>Bacillaceae</taxon>
        <taxon>Heyndrickxia</taxon>
    </lineage>
</organism>
<proteinExistence type="predicted"/>
<reference evidence="2 4" key="2">
    <citation type="submission" date="2020-12" db="EMBL/GenBank/DDBJ databases">
        <title>Taxonomic evaluation of the Bacillus sporothermodurans group of bacteria based on whole genome sequences.</title>
        <authorList>
            <person name="Fiedler G."/>
            <person name="Herbstmann A.-D."/>
            <person name="Doll E."/>
            <person name="Wenning M."/>
            <person name="Brinks E."/>
            <person name="Kabisch J."/>
            <person name="Breitenwieser F."/>
            <person name="Lappann M."/>
            <person name="Boehnlein C."/>
            <person name="Franz C."/>
        </authorList>
    </citation>
    <scope>NUCLEOTIDE SEQUENCE [LARGE SCALE GENOMIC DNA]</scope>
    <source>
        <strain evidence="2 4">DSM 10599</strain>
    </source>
</reference>
<evidence type="ECO:0000313" key="4">
    <source>
        <dbReference type="Proteomes" id="UP000595512"/>
    </source>
</evidence>
<evidence type="ECO:0000313" key="2">
    <source>
        <dbReference type="EMBL" id="QQX24888.1"/>
    </source>
</evidence>
<evidence type="ECO:0008006" key="5">
    <source>
        <dbReference type="Google" id="ProtNLM"/>
    </source>
</evidence>
<dbReference type="Pfam" id="PF14072">
    <property type="entry name" value="DndB"/>
    <property type="match status" value="1"/>
</dbReference>
<dbReference type="EMBL" id="LQYN01000129">
    <property type="protein sequence ID" value="KYC89949.1"/>
    <property type="molecule type" value="Genomic_DNA"/>
</dbReference>
<sequence length="362" mass="41972">MNFGTLVNIGGTGYRQFGKKVLVTQMRFSTLQAIFEVDQEVQRQLDPQRRLEIREYILHSIENEHGIYFSPFIFSSRNKINKSEKGWELEPGCKMYILDGMHRAAAFASAINYLNARKETAEEVGQLVEAETVQGYIDQLKNYPVAMQIFLDLNQQEERQLFTDLNTERKEAHVGLIMQFDQRDEYTDLTRKVAKQLESKIEIEQRLSRLTSYNSAVTSLVVMRRCLIALFEGLLTIKRGKPKFAYCEKSEVPDISKAFFDSWIDMFPKQMGNRNKFVSGLTGIQLALAKTVHQLVQTHSITYFEAINRLKILKKYCNWKHTDPLFAHLYDPASGKIKYYSSTTAIQKTSQEFLAIIEKERK</sequence>
<protein>
    <recommendedName>
        <fullName evidence="5">DGQHR domain-containing protein</fullName>
    </recommendedName>
</protein>
<gene>
    <name evidence="1" type="ORF">B4102_3956</name>
    <name evidence="2" type="ORF">JGZ69_19485</name>
</gene>